<dbReference type="InterPro" id="IPR029787">
    <property type="entry name" value="Nucleotide_cyclase"/>
</dbReference>
<feature type="domain" description="CHASE2" evidence="2">
    <location>
        <begin position="32"/>
        <end position="377"/>
    </location>
</feature>
<proteinExistence type="predicted"/>
<name>A0A532VAX9_UNCT6</name>
<feature type="transmembrane region" description="Helical" evidence="1">
    <location>
        <begin position="386"/>
        <end position="404"/>
    </location>
</feature>
<protein>
    <recommendedName>
        <fullName evidence="2">CHASE2 domain-containing protein</fullName>
    </recommendedName>
</protein>
<dbReference type="EMBL" id="NJBO01000001">
    <property type="protein sequence ID" value="TKJ44356.1"/>
    <property type="molecule type" value="Genomic_DNA"/>
</dbReference>
<dbReference type="AlphaFoldDB" id="A0A532VAX9"/>
<organism evidence="3 4">
    <name type="scientific">candidate division TA06 bacterium B3_TA06</name>
    <dbReference type="NCBI Taxonomy" id="2012487"/>
    <lineage>
        <taxon>Bacteria</taxon>
        <taxon>Bacteria division TA06</taxon>
    </lineage>
</organism>
<feature type="transmembrane region" description="Helical" evidence="1">
    <location>
        <begin position="410"/>
        <end position="433"/>
    </location>
</feature>
<keyword evidence="1" id="KW-1133">Transmembrane helix</keyword>
<evidence type="ECO:0000313" key="4">
    <source>
        <dbReference type="Proteomes" id="UP000317778"/>
    </source>
</evidence>
<feature type="transmembrane region" description="Helical" evidence="1">
    <location>
        <begin position="12"/>
        <end position="32"/>
    </location>
</feature>
<keyword evidence="1" id="KW-0472">Membrane</keyword>
<evidence type="ECO:0000313" key="3">
    <source>
        <dbReference type="EMBL" id="TKJ44356.1"/>
    </source>
</evidence>
<evidence type="ECO:0000259" key="2">
    <source>
        <dbReference type="SMART" id="SM01080"/>
    </source>
</evidence>
<sequence>MIDLRRLRDAAIVGFGLAFILLVIQILVGNPFEALDRPMHDELERTSLRPNSDIVLLDLDEASVAELGDRLFWPDLWLPQVFEQLAYAKAVGVTLPLSRGYSFPPEAQGILRRAKADSLSRWFRLPAGRTGEILDSLFAYAEWDEALIHTIRSNNNIYFGFKMLDESYSNEILPFSERIPNRSKDSLRANTGILDKADFLAPPMRWLLASNGMGYMEVIYDKGGVVRKVPLIALCKGNFYTSLSLTLLQAVEGREDIDLPRSRVLTLGKEEIRLAEGYAYRIHYTSNLGHFTRVSVSALLGGEVAPDTFADKVVIIGSSFEPYAMSVPTPVDGAMPRMVLVANLLTNLIQRRQAAPPNIVATFIITLLLAGLGAFAIMIPWRKFTLPAFAVLVAIFYIVVAVSAANGTRIAFFTPLFASILAVVIGAFIYHYAEGRRRTYVKQMVGQYFPPNQEKAYIERFMNLPYLRVNRESVVMAVYLDFQKKERSLKEALASFEEFRSTLLEITRKHEGIRVSFTGNSNRFLFTGKDCCAQACHASLEIRRFFTNFNARYVTEGIGEFSLGIGLASGETFVSTLGKVPLVDLAVFGEPLVWACQLALTNFEQKTKMILIEDGVFKHLPAGSKAAEFGELEIAGQKHTVYEYLR</sequence>
<dbReference type="SMART" id="SM01080">
    <property type="entry name" value="CHASE2"/>
    <property type="match status" value="1"/>
</dbReference>
<dbReference type="Proteomes" id="UP000317778">
    <property type="component" value="Unassembled WGS sequence"/>
</dbReference>
<dbReference type="Pfam" id="PF05226">
    <property type="entry name" value="CHASE2"/>
    <property type="match status" value="1"/>
</dbReference>
<evidence type="ECO:0000256" key="1">
    <source>
        <dbReference type="SAM" id="Phobius"/>
    </source>
</evidence>
<dbReference type="InterPro" id="IPR007890">
    <property type="entry name" value="CHASE2"/>
</dbReference>
<dbReference type="SUPFAM" id="SSF55073">
    <property type="entry name" value="Nucleotide cyclase"/>
    <property type="match status" value="1"/>
</dbReference>
<dbReference type="Gene3D" id="3.30.70.1230">
    <property type="entry name" value="Nucleotide cyclase"/>
    <property type="match status" value="1"/>
</dbReference>
<feature type="transmembrane region" description="Helical" evidence="1">
    <location>
        <begin position="359"/>
        <end position="379"/>
    </location>
</feature>
<comment type="caution">
    <text evidence="3">The sequence shown here is derived from an EMBL/GenBank/DDBJ whole genome shotgun (WGS) entry which is preliminary data.</text>
</comment>
<gene>
    <name evidence="3" type="ORF">CEE36_01035</name>
</gene>
<keyword evidence="1" id="KW-0812">Transmembrane</keyword>
<accession>A0A532VAX9</accession>
<reference evidence="3 4" key="1">
    <citation type="submission" date="2017-06" db="EMBL/GenBank/DDBJ databases">
        <title>Novel microbial phyla capable of carbon fixation and sulfur reduction in deep-sea sediments.</title>
        <authorList>
            <person name="Huang J."/>
            <person name="Baker B."/>
            <person name="Wang Y."/>
        </authorList>
    </citation>
    <scope>NUCLEOTIDE SEQUENCE [LARGE SCALE GENOMIC DNA]</scope>
    <source>
        <strain evidence="3">B3_TA06</strain>
    </source>
</reference>